<reference evidence="8 9" key="1">
    <citation type="submission" date="2020-09" db="EMBL/GenBank/DDBJ databases">
        <title>De no assembly of potato wild relative species, Solanum commersonii.</title>
        <authorList>
            <person name="Cho K."/>
        </authorList>
    </citation>
    <scope>NUCLEOTIDE SEQUENCE [LARGE SCALE GENOMIC DNA]</scope>
    <source>
        <strain evidence="8">LZ3.2</strain>
        <tissue evidence="8">Leaf</tissue>
    </source>
</reference>
<evidence type="ECO:0000256" key="3">
    <source>
        <dbReference type="ARBA" id="ARBA00023125"/>
    </source>
</evidence>
<dbReference type="PROSITE" id="PS50066">
    <property type="entry name" value="MADS_BOX_2"/>
    <property type="match status" value="1"/>
</dbReference>
<evidence type="ECO:0000313" key="9">
    <source>
        <dbReference type="Proteomes" id="UP000824120"/>
    </source>
</evidence>
<dbReference type="Proteomes" id="UP000824120">
    <property type="component" value="Chromosome 9"/>
</dbReference>
<dbReference type="OrthoDB" id="1898716at2759"/>
<evidence type="ECO:0000256" key="4">
    <source>
        <dbReference type="ARBA" id="ARBA00023163"/>
    </source>
</evidence>
<dbReference type="GO" id="GO:0046983">
    <property type="term" value="F:protein dimerization activity"/>
    <property type="evidence" value="ECO:0007669"/>
    <property type="project" value="InterPro"/>
</dbReference>
<sequence>MAPKAKNVVGSKQSRKGEASGSKIKELAQKFGKKVVQRYRLTWFDCHREAKYIGDEYVDSFYANWLTKTKYKTVPIRGRDVKFSTRILNELLGTLNYDADDFNMLKEKPLYKDIRHTLCGVELTARWGCSKYTERHSTLHFANFNLITRVWLKIVCSILLPAKYLTEVTRDRVVLVYMLMKGMPINVGVVLRQNMMKFRNNLCWRFCYGGLITRFLRTQGIEDEACDLTIAFLRIGGRPVIDAEMETNEERYPLTESAAFLCRTGPAFLETLDDDEATADEAMDDKEDDVVDEEANALMVFDHEKRTLGRQKILMAKIEDEDDLYSTFPKRYARLYKKASDMIEKYDIDVGIIIFFPH</sequence>
<keyword evidence="3" id="KW-0238">DNA-binding</keyword>
<organism evidence="8 9">
    <name type="scientific">Solanum commersonii</name>
    <name type="common">Commerson's wild potato</name>
    <name type="synonym">Commerson's nightshade</name>
    <dbReference type="NCBI Taxonomy" id="4109"/>
    <lineage>
        <taxon>Eukaryota</taxon>
        <taxon>Viridiplantae</taxon>
        <taxon>Streptophyta</taxon>
        <taxon>Embryophyta</taxon>
        <taxon>Tracheophyta</taxon>
        <taxon>Spermatophyta</taxon>
        <taxon>Magnoliopsida</taxon>
        <taxon>eudicotyledons</taxon>
        <taxon>Gunneridae</taxon>
        <taxon>Pentapetalae</taxon>
        <taxon>asterids</taxon>
        <taxon>lamiids</taxon>
        <taxon>Solanales</taxon>
        <taxon>Solanaceae</taxon>
        <taxon>Solanoideae</taxon>
        <taxon>Solaneae</taxon>
        <taxon>Solanum</taxon>
    </lineage>
</organism>
<dbReference type="Pfam" id="PF00319">
    <property type="entry name" value="SRF-TF"/>
    <property type="match status" value="1"/>
</dbReference>
<dbReference type="Pfam" id="PF20167">
    <property type="entry name" value="Transposase_32"/>
    <property type="match status" value="1"/>
</dbReference>
<dbReference type="InterPro" id="IPR036879">
    <property type="entry name" value="TF_MADSbox_sf"/>
</dbReference>
<accession>A0A9J5X9P0</accession>
<dbReference type="SUPFAM" id="SSF55455">
    <property type="entry name" value="SRF-like"/>
    <property type="match status" value="1"/>
</dbReference>
<gene>
    <name evidence="8" type="ORF">H5410_044679</name>
</gene>
<evidence type="ECO:0000256" key="6">
    <source>
        <dbReference type="SAM" id="MobiDB-lite"/>
    </source>
</evidence>
<dbReference type="GO" id="GO:0005634">
    <property type="term" value="C:nucleus"/>
    <property type="evidence" value="ECO:0007669"/>
    <property type="project" value="UniProtKB-SubCell"/>
</dbReference>
<keyword evidence="5" id="KW-0539">Nucleus</keyword>
<dbReference type="GO" id="GO:0003677">
    <property type="term" value="F:DNA binding"/>
    <property type="evidence" value="ECO:0007669"/>
    <property type="project" value="UniProtKB-KW"/>
</dbReference>
<name>A0A9J5X9P0_SOLCO</name>
<dbReference type="EMBL" id="JACXVP010000009">
    <property type="protein sequence ID" value="KAG5584245.1"/>
    <property type="molecule type" value="Genomic_DNA"/>
</dbReference>
<protein>
    <recommendedName>
        <fullName evidence="7">MADS-box domain-containing protein</fullName>
    </recommendedName>
</protein>
<feature type="region of interest" description="Disordered" evidence="6">
    <location>
        <begin position="1"/>
        <end position="21"/>
    </location>
</feature>
<evidence type="ECO:0000256" key="2">
    <source>
        <dbReference type="ARBA" id="ARBA00023015"/>
    </source>
</evidence>
<keyword evidence="4" id="KW-0804">Transcription</keyword>
<evidence type="ECO:0000256" key="5">
    <source>
        <dbReference type="ARBA" id="ARBA00023242"/>
    </source>
</evidence>
<evidence type="ECO:0000313" key="8">
    <source>
        <dbReference type="EMBL" id="KAG5584245.1"/>
    </source>
</evidence>
<dbReference type="AlphaFoldDB" id="A0A9J5X9P0"/>
<evidence type="ECO:0000256" key="1">
    <source>
        <dbReference type="ARBA" id="ARBA00004123"/>
    </source>
</evidence>
<keyword evidence="2" id="KW-0805">Transcription regulation</keyword>
<evidence type="ECO:0000259" key="7">
    <source>
        <dbReference type="PROSITE" id="PS50066"/>
    </source>
</evidence>
<keyword evidence="9" id="KW-1185">Reference proteome</keyword>
<proteinExistence type="predicted"/>
<dbReference type="InterPro" id="IPR046796">
    <property type="entry name" value="Transposase_32_dom"/>
</dbReference>
<feature type="domain" description="MADS-box" evidence="7">
    <location>
        <begin position="308"/>
        <end position="358"/>
    </location>
</feature>
<comment type="subcellular location">
    <subcellularLocation>
        <location evidence="1">Nucleus</location>
    </subcellularLocation>
</comment>
<comment type="caution">
    <text evidence="8">The sequence shown here is derived from an EMBL/GenBank/DDBJ whole genome shotgun (WGS) entry which is preliminary data.</text>
</comment>
<dbReference type="InterPro" id="IPR002100">
    <property type="entry name" value="TF_MADSbox"/>
</dbReference>